<evidence type="ECO:0008006" key="6">
    <source>
        <dbReference type="Google" id="ProtNLM"/>
    </source>
</evidence>
<dbReference type="PROSITE" id="PS51257">
    <property type="entry name" value="PROKAR_LIPOPROTEIN"/>
    <property type="match status" value="1"/>
</dbReference>
<keyword evidence="2" id="KW-1133">Transmembrane helix</keyword>
<dbReference type="AlphaFoldDB" id="A0A9D1MFK1"/>
<feature type="signal peptide" evidence="3">
    <location>
        <begin position="1"/>
        <end position="23"/>
    </location>
</feature>
<reference evidence="4" key="2">
    <citation type="journal article" date="2021" name="PeerJ">
        <title>Extensive microbial diversity within the chicken gut microbiome revealed by metagenomics and culture.</title>
        <authorList>
            <person name="Gilroy R."/>
            <person name="Ravi A."/>
            <person name="Getino M."/>
            <person name="Pursley I."/>
            <person name="Horton D.L."/>
            <person name="Alikhan N.F."/>
            <person name="Baker D."/>
            <person name="Gharbi K."/>
            <person name="Hall N."/>
            <person name="Watson M."/>
            <person name="Adriaenssens E.M."/>
            <person name="Foster-Nyarko E."/>
            <person name="Jarju S."/>
            <person name="Secka A."/>
            <person name="Antonio M."/>
            <person name="Oren A."/>
            <person name="Chaudhuri R.R."/>
            <person name="La Ragione R."/>
            <person name="Hildebrand F."/>
            <person name="Pallen M.J."/>
        </authorList>
    </citation>
    <scope>NUCLEOTIDE SEQUENCE</scope>
    <source>
        <strain evidence="4">11687</strain>
    </source>
</reference>
<feature type="compositionally biased region" description="Low complexity" evidence="1">
    <location>
        <begin position="774"/>
        <end position="797"/>
    </location>
</feature>
<reference evidence="4" key="1">
    <citation type="submission" date="2020-10" db="EMBL/GenBank/DDBJ databases">
        <authorList>
            <person name="Gilroy R."/>
        </authorList>
    </citation>
    <scope>NUCLEOTIDE SEQUENCE</scope>
    <source>
        <strain evidence="4">11687</strain>
    </source>
</reference>
<keyword evidence="2" id="KW-0472">Membrane</keyword>
<evidence type="ECO:0000256" key="3">
    <source>
        <dbReference type="SAM" id="SignalP"/>
    </source>
</evidence>
<feature type="chain" id="PRO_5038887443" description="DUF5050 domain-containing protein" evidence="3">
    <location>
        <begin position="24"/>
        <end position="813"/>
    </location>
</feature>
<evidence type="ECO:0000256" key="2">
    <source>
        <dbReference type="SAM" id="Phobius"/>
    </source>
</evidence>
<feature type="region of interest" description="Disordered" evidence="1">
    <location>
        <begin position="750"/>
        <end position="813"/>
    </location>
</feature>
<organism evidence="4 5">
    <name type="scientific">Candidatus Scatosoma pullistercoris</name>
    <dbReference type="NCBI Taxonomy" id="2840934"/>
    <lineage>
        <taxon>Bacteria</taxon>
        <taxon>Bacillati</taxon>
        <taxon>Bacillota</taxon>
        <taxon>Clostridia</taxon>
        <taxon>Candidatus Scatosoma</taxon>
    </lineage>
</organism>
<accession>A0A9D1MFK1</accession>
<gene>
    <name evidence="4" type="ORF">IAC57_04600</name>
</gene>
<dbReference type="Proteomes" id="UP000824081">
    <property type="component" value="Unassembled WGS sequence"/>
</dbReference>
<keyword evidence="3" id="KW-0732">Signal</keyword>
<evidence type="ECO:0000256" key="1">
    <source>
        <dbReference type="SAM" id="MobiDB-lite"/>
    </source>
</evidence>
<comment type="caution">
    <text evidence="4">The sequence shown here is derived from an EMBL/GenBank/DDBJ whole genome shotgun (WGS) entry which is preliminary data.</text>
</comment>
<sequence>MRDKIRKSICVAAAAALAVSALAGCSDNYSTEVPGDDIFQGEVSSNGGFVVEKGNYIYFINGAEEYTASNEYGEVVKGALMRISRADLLAGNYQNVVTVVPMLFVAQNFDAGIYIYGDYVYYASPTTERDQDGKVQNDWVSFKRAKLDGSEAMSGYYFRSDDNALDYRFVEVDGVVYCLHADDTTLYSYNTQTRKDTVLVSSAASDFYFDTSDAENPLVYYTMAVTQDIDTQNSSNVSYTQVYSVRADATVESAGAKDGQVSYTVKGGKTYSFNADYVQDEDNYPDFKADDYTTYPYVNLGDLVLDGRGSSKAYTDTKFTDDDPTKAATPNGYTYTIQGYQNGGLYYTRAGVSDTSSDGESSALYYLPDSVSGADGWTSIQGQSVAGNVDTVALNTTNASSSALFSVEEVSGKRVHSYIYTADSRIYRVTSDETGRPAESLLIVPAASSATLWKTEGDYLYYYSTGTNGNNVTRINYKGDADDYNPIFGLVDDEEYKPATVLGVDWNSSWYKPEFIENCLFFSNAQSFGSTSYNYIYVVDLNGENGLMTGDELKAFNEKYEEVTDYIADFGNNSNTDLQNALQYYFRTGETEYFYDVLDEAKKQGYKDNYLYSAYAIEEFRAFTSHEVSANGDAKDYTDMFKDDAGVYYDVQSYFMNMIGKVKDSDAEAIEEAWRTSSILTLPEEEDTGWATWQKVLLGVGIALGVVIVAGGVALFFIVRAKKAKAAEQAAIVEAGRRKHVIDTTDDKSIDVYADDTQETAETSEKTEDTPSGAEVPETSESAETTAEEGTQAPAEAEAAETGETAETDKKDE</sequence>
<evidence type="ECO:0000313" key="5">
    <source>
        <dbReference type="Proteomes" id="UP000824081"/>
    </source>
</evidence>
<evidence type="ECO:0000313" key="4">
    <source>
        <dbReference type="EMBL" id="HIU59364.1"/>
    </source>
</evidence>
<name>A0A9D1MFK1_9FIRM</name>
<protein>
    <recommendedName>
        <fullName evidence="6">DUF5050 domain-containing protein</fullName>
    </recommendedName>
</protein>
<dbReference type="EMBL" id="DVMZ01000123">
    <property type="protein sequence ID" value="HIU59364.1"/>
    <property type="molecule type" value="Genomic_DNA"/>
</dbReference>
<feature type="transmembrane region" description="Helical" evidence="2">
    <location>
        <begin position="696"/>
        <end position="719"/>
    </location>
</feature>
<proteinExistence type="predicted"/>
<keyword evidence="2" id="KW-0812">Transmembrane</keyword>